<dbReference type="Proteomes" id="UP001217918">
    <property type="component" value="Unassembled WGS sequence"/>
</dbReference>
<reference evidence="3" key="1">
    <citation type="journal article" date="2023" name="Mol. Plant Microbe Interact.">
        <title>Elucidating the Obligate Nature and Biological Capacity of an Invasive Fungal Corn Pathogen.</title>
        <authorList>
            <person name="MacCready J.S."/>
            <person name="Roggenkamp E.M."/>
            <person name="Gdanetz K."/>
            <person name="Chilvers M.I."/>
        </authorList>
    </citation>
    <scope>NUCLEOTIDE SEQUENCE</scope>
    <source>
        <strain evidence="3">PM02</strain>
    </source>
</reference>
<evidence type="ECO:0000259" key="2">
    <source>
        <dbReference type="PROSITE" id="PS50181"/>
    </source>
</evidence>
<evidence type="ECO:0000313" key="4">
    <source>
        <dbReference type="Proteomes" id="UP001217918"/>
    </source>
</evidence>
<proteinExistence type="predicted"/>
<accession>A0AAD9MBJ9</accession>
<dbReference type="GO" id="GO:0031146">
    <property type="term" value="P:SCF-dependent proteasomal ubiquitin-dependent protein catabolic process"/>
    <property type="evidence" value="ECO:0007669"/>
    <property type="project" value="TreeGrafter"/>
</dbReference>
<dbReference type="GO" id="GO:0019005">
    <property type="term" value="C:SCF ubiquitin ligase complex"/>
    <property type="evidence" value="ECO:0007669"/>
    <property type="project" value="TreeGrafter"/>
</dbReference>
<protein>
    <recommendedName>
        <fullName evidence="2">F-box domain-containing protein</fullName>
    </recommendedName>
</protein>
<dbReference type="AlphaFoldDB" id="A0AAD9MBJ9"/>
<feature type="domain" description="F-box" evidence="2">
    <location>
        <begin position="77"/>
        <end position="123"/>
    </location>
</feature>
<dbReference type="CDD" id="cd09917">
    <property type="entry name" value="F-box_SF"/>
    <property type="match status" value="1"/>
</dbReference>
<name>A0AAD9MBJ9_9PEZI</name>
<dbReference type="InterPro" id="IPR036047">
    <property type="entry name" value="F-box-like_dom_sf"/>
</dbReference>
<keyword evidence="4" id="KW-1185">Reference proteome</keyword>
<comment type="caution">
    <text evidence="3">The sequence shown here is derived from an EMBL/GenBank/DDBJ whole genome shotgun (WGS) entry which is preliminary data.</text>
</comment>
<sequence>MQLAEDASVRPESAPLIASELGERLRRLSPGGDVHDQRDTTAGNRISEYENALMAKPTKSSQLGFKTLRHSGTPSRGTQLLDFPNEILTHVLSHLHPDSHGAVALVSRRFYALVTTPYAWRAAFLRHFLGHTSLAKKKTTTTTTTTTREKTRRDASEDQVEDRVRSEHRYFARLTPLASWRSEYLFRTRLLRGLVKGRPGNSAGSVGASGCPRRGKKTSAVLTYNSKLPWLITHADAAFVHGKKRPRVMHGAADLGVATMSDPATGRVEQWGLDDPFSFVQLDELLPDLEPFGLGDGPAAISNVMDVSQAYGMVGGEGFPGGRAYFRATDENRGRYLGRENAVVALAPEIPKIPELVEAVTSVWIAKSPSILTMTQSMVGIMTGSSLGVVTTYALGHDASGLRYSDGDVTARWILSPGVPIISLTLDDKYSPKRKFLKRVWAVALNALGEVYYLVAPPMAPVSRPKADDAIRHAWLVGRTVHWELVESTRRTARPKKALVAEAQEIENFLGQEPSHFRRR</sequence>
<feature type="region of interest" description="Disordered" evidence="1">
    <location>
        <begin position="137"/>
        <end position="160"/>
    </location>
</feature>
<gene>
    <name evidence="3" type="ORF">P8C59_005550</name>
</gene>
<dbReference type="InterPro" id="IPR001810">
    <property type="entry name" value="F-box_dom"/>
</dbReference>
<dbReference type="SUPFAM" id="SSF81383">
    <property type="entry name" value="F-box domain"/>
    <property type="match status" value="1"/>
</dbReference>
<dbReference type="Pfam" id="PF12937">
    <property type="entry name" value="F-box-like"/>
    <property type="match status" value="1"/>
</dbReference>
<dbReference type="PANTHER" id="PTHR12874">
    <property type="entry name" value="F-BOX ONLY PROTEIN 48-RELATED"/>
    <property type="match status" value="1"/>
</dbReference>
<dbReference type="GO" id="GO:0005737">
    <property type="term" value="C:cytoplasm"/>
    <property type="evidence" value="ECO:0007669"/>
    <property type="project" value="TreeGrafter"/>
</dbReference>
<dbReference type="EMBL" id="JAQQPM010000004">
    <property type="protein sequence ID" value="KAK2071099.1"/>
    <property type="molecule type" value="Genomic_DNA"/>
</dbReference>
<organism evidence="3 4">
    <name type="scientific">Phyllachora maydis</name>
    <dbReference type="NCBI Taxonomy" id="1825666"/>
    <lineage>
        <taxon>Eukaryota</taxon>
        <taxon>Fungi</taxon>
        <taxon>Dikarya</taxon>
        <taxon>Ascomycota</taxon>
        <taxon>Pezizomycotina</taxon>
        <taxon>Sordariomycetes</taxon>
        <taxon>Sordariomycetidae</taxon>
        <taxon>Phyllachorales</taxon>
        <taxon>Phyllachoraceae</taxon>
        <taxon>Phyllachora</taxon>
    </lineage>
</organism>
<dbReference type="PROSITE" id="PS50181">
    <property type="entry name" value="FBOX"/>
    <property type="match status" value="1"/>
</dbReference>
<evidence type="ECO:0000256" key="1">
    <source>
        <dbReference type="SAM" id="MobiDB-lite"/>
    </source>
</evidence>
<dbReference type="PANTHER" id="PTHR12874:SF9">
    <property type="entry name" value="F-BOX ONLY PROTEIN 48"/>
    <property type="match status" value="1"/>
</dbReference>
<feature type="compositionally biased region" description="Basic and acidic residues" evidence="1">
    <location>
        <begin position="147"/>
        <end position="160"/>
    </location>
</feature>
<dbReference type="Gene3D" id="1.20.1280.50">
    <property type="match status" value="1"/>
</dbReference>
<evidence type="ECO:0000313" key="3">
    <source>
        <dbReference type="EMBL" id="KAK2071099.1"/>
    </source>
</evidence>